<evidence type="ECO:0000313" key="2">
    <source>
        <dbReference type="EMBL" id="ACO62403.1"/>
    </source>
</evidence>
<evidence type="ECO:0000313" key="3">
    <source>
        <dbReference type="Proteomes" id="UP000002009"/>
    </source>
</evidence>
<dbReference type="KEGG" id="mis:MICPUN_114068"/>
<proteinExistence type="predicted"/>
<dbReference type="EMBL" id="CP001324">
    <property type="protein sequence ID" value="ACO62403.1"/>
    <property type="molecule type" value="Genomic_DNA"/>
</dbReference>
<evidence type="ECO:0000256" key="1">
    <source>
        <dbReference type="SAM" id="MobiDB-lite"/>
    </source>
</evidence>
<feature type="region of interest" description="Disordered" evidence="1">
    <location>
        <begin position="1"/>
        <end position="100"/>
    </location>
</feature>
<organism evidence="2 3">
    <name type="scientific">Micromonas commoda (strain RCC299 / NOUM17 / CCMP2709)</name>
    <name type="common">Picoplanktonic green alga</name>
    <dbReference type="NCBI Taxonomy" id="296587"/>
    <lineage>
        <taxon>Eukaryota</taxon>
        <taxon>Viridiplantae</taxon>
        <taxon>Chlorophyta</taxon>
        <taxon>Mamiellophyceae</taxon>
        <taxon>Mamiellales</taxon>
        <taxon>Mamiellaceae</taxon>
        <taxon>Micromonas</taxon>
    </lineage>
</organism>
<dbReference type="Proteomes" id="UP000002009">
    <property type="component" value="Chromosome 3"/>
</dbReference>
<dbReference type="AlphaFoldDB" id="C1E2U2"/>
<reference evidence="2 3" key="1">
    <citation type="journal article" date="2009" name="Science">
        <title>Green evolution and dynamic adaptations revealed by genomes of the marine picoeukaryotes Micromonas.</title>
        <authorList>
            <person name="Worden A.Z."/>
            <person name="Lee J.H."/>
            <person name="Mock T."/>
            <person name="Rouze P."/>
            <person name="Simmons M.P."/>
            <person name="Aerts A.L."/>
            <person name="Allen A.E."/>
            <person name="Cuvelier M.L."/>
            <person name="Derelle E."/>
            <person name="Everett M.V."/>
            <person name="Foulon E."/>
            <person name="Grimwood J."/>
            <person name="Gundlach H."/>
            <person name="Henrissat B."/>
            <person name="Napoli C."/>
            <person name="McDonald S.M."/>
            <person name="Parker M.S."/>
            <person name="Rombauts S."/>
            <person name="Salamov A."/>
            <person name="Von Dassow P."/>
            <person name="Badger J.H."/>
            <person name="Coutinho P.M."/>
            <person name="Demir E."/>
            <person name="Dubchak I."/>
            <person name="Gentemann C."/>
            <person name="Eikrem W."/>
            <person name="Gready J.E."/>
            <person name="John U."/>
            <person name="Lanier W."/>
            <person name="Lindquist E.A."/>
            <person name="Lucas S."/>
            <person name="Mayer K.F."/>
            <person name="Moreau H."/>
            <person name="Not F."/>
            <person name="Otillar R."/>
            <person name="Panaud O."/>
            <person name="Pangilinan J."/>
            <person name="Paulsen I."/>
            <person name="Piegu B."/>
            <person name="Poliakov A."/>
            <person name="Robbens S."/>
            <person name="Schmutz J."/>
            <person name="Toulza E."/>
            <person name="Wyss T."/>
            <person name="Zelensky A."/>
            <person name="Zhou K."/>
            <person name="Armbrust E.V."/>
            <person name="Bhattacharya D."/>
            <person name="Goodenough U.W."/>
            <person name="Van de Peer Y."/>
            <person name="Grigoriev I.V."/>
        </authorList>
    </citation>
    <scope>NUCLEOTIDE SEQUENCE [LARGE SCALE GENOMIC DNA]</scope>
    <source>
        <strain evidence="3">RCC299 / NOUM17</strain>
    </source>
</reference>
<sequence length="193" mass="20099">MEQQPLGKLAPAQPHGASSLRPAHLGPAPGDAAPVKRKRGRPPGAKNKKTAAREAAEDEAERRLRRNAALMAEVMSAEGASESKSTSAGEEENSREERLRAALAAATAGDTRPAAARAEDGRDDAFAALLARVDDAATAEDARTAVAAFRERFEQTAAAGRRGKARVTGAATLRRVQGGADVPRGWTATSVSL</sequence>
<keyword evidence="3" id="KW-1185">Reference proteome</keyword>
<accession>C1E2U2</accession>
<protein>
    <submittedName>
        <fullName evidence="2">Uncharacterized protein</fullName>
    </submittedName>
</protein>
<gene>
    <name evidence="2" type="ORF">MICPUN_114068</name>
</gene>
<name>C1E2U2_MICCC</name>
<dbReference type="RefSeq" id="XP_002501145.1">
    <property type="nucleotide sequence ID" value="XM_002501099.1"/>
</dbReference>
<dbReference type="GeneID" id="8241908"/>
<dbReference type="InParanoid" id="C1E2U2"/>
<feature type="compositionally biased region" description="Basic residues" evidence="1">
    <location>
        <begin position="35"/>
        <end position="50"/>
    </location>
</feature>